<feature type="domain" description="CHAT" evidence="4">
    <location>
        <begin position="788"/>
        <end position="1050"/>
    </location>
</feature>
<dbReference type="InterPro" id="IPR019734">
    <property type="entry name" value="TPR_rpt"/>
</dbReference>
<feature type="coiled-coil region" evidence="2">
    <location>
        <begin position="646"/>
        <end position="703"/>
    </location>
</feature>
<name>A0A1U7N5R2_9CYAN</name>
<dbReference type="InterPro" id="IPR011990">
    <property type="entry name" value="TPR-like_helical_dom_sf"/>
</dbReference>
<keyword evidence="1" id="KW-0802">TPR repeat</keyword>
<sequence length="1060" mass="119491">MKNFQIPNPKSQIPNGMSYLGVPLLMVTLVPAIFSVTVTVPLMAQSSWAQTQNSQEEATPSDLLQAKADQLREQGIEQYKTSQFQAALKSWQEALGIYRELEDRQGEANSLGNLGLAYDSLGQYRQAIDLYQQSLSLAGELEDRQGEAKSLNNLGNAYDSLGQYRKAIEFHQQSLSLSRELENRQGEAYSLNNLGNAYRNLGQYRKAIDLYQQSLSLSRELENRQGEAYSLNNLGNAYRNLGQYRKAIDLYQQSLSLSRELENRQGEAYSLNNLGNAYDSLGQYRQAIDLYQQSLSLAKELEDRQGEAYSLNNLGNAYYRLGQYRKAIEFYQQSLSLVRELEDRQGKANSLGNLGNAYYSLGQYRKAIEFHQQSLSLAKELEDRQGEANSLGNLGNAYYSLGQYRKAIEFYQQSLSLARELEDRQGEANSLNNLGNAYRSLGQYRKAIEFHQQSLSLARELEDRQGEANSLNNLGNAYRSLGQYRQAIDLYQQSLSLARELEDRQGEAKSLNNLGNAYRSLGQYRQAIDLYQQSLSLARELEDRQGEAASLNNLGVAYDNLEQYQKAIEFYKQAIKVKESIQGDIKVEELITSDGSQKVDTYERLINLLWNQKDFETAFNYVERGRAKAFLDQLANEKIDIRAGADSKLLEQEQDLKAEINALSQELITLRNSPKNQWDNETIAETENNRTALRKDYQDLLLELKVQSPEIASLISVEVASLPEIQGLLDADTTLVEYFVTDERTLAFIITRNSFHTVPLNVTRQQLTEELTLFQDFADLDEPHPLELKNLHDWLIVPLQPHLNTTTITIVPHSILHYLPFAALTDGKEYLSDNYALLSLPSASILRYLPDKGKSTTSSLLALGDPTIPGLSPLTHAQNEVETIANLFKTKALVGKAATESALRSRAKQSGIIHLAVHGEYNQINPLFSAIRLLEDTQHDGSLEVHEVYGLDLTNTNLVVLSACQTKIGELSRGDEVVGLNRAFLYAGTPTIIASLWNVDDAATGLLMKQFYSHWQGGMNKAEALQQAQKDLRETYPHPYFWAAFSLTGDAGNRDLRRVR</sequence>
<keyword evidence="3" id="KW-0812">Transmembrane</keyword>
<feature type="repeat" description="TPR" evidence="1">
    <location>
        <begin position="428"/>
        <end position="461"/>
    </location>
</feature>
<dbReference type="Proteomes" id="UP000186657">
    <property type="component" value="Unassembled WGS sequence"/>
</dbReference>
<gene>
    <name evidence="5" type="ORF">BJP37_21975</name>
</gene>
<evidence type="ECO:0000256" key="1">
    <source>
        <dbReference type="PROSITE-ProRule" id="PRU00339"/>
    </source>
</evidence>
<dbReference type="InterPro" id="IPR024983">
    <property type="entry name" value="CHAT_dom"/>
</dbReference>
<evidence type="ECO:0000313" key="5">
    <source>
        <dbReference type="EMBL" id="OLT61287.1"/>
    </source>
</evidence>
<dbReference type="Pfam" id="PF00515">
    <property type="entry name" value="TPR_1"/>
    <property type="match status" value="1"/>
</dbReference>
<feature type="repeat" description="TPR" evidence="1">
    <location>
        <begin position="468"/>
        <end position="501"/>
    </location>
</feature>
<dbReference type="PANTHER" id="PTHR19959:SF119">
    <property type="entry name" value="FUNGAL LIPASE-LIKE DOMAIN-CONTAINING PROTEIN"/>
    <property type="match status" value="1"/>
</dbReference>
<feature type="repeat" description="TPR" evidence="1">
    <location>
        <begin position="348"/>
        <end position="381"/>
    </location>
</feature>
<feature type="repeat" description="TPR" evidence="1">
    <location>
        <begin position="508"/>
        <end position="541"/>
    </location>
</feature>
<dbReference type="Pfam" id="PF13424">
    <property type="entry name" value="TPR_12"/>
    <property type="match status" value="6"/>
</dbReference>
<keyword evidence="6" id="KW-1185">Reference proteome</keyword>
<dbReference type="SUPFAM" id="SSF48452">
    <property type="entry name" value="TPR-like"/>
    <property type="match status" value="3"/>
</dbReference>
<accession>A0A1U7N5R2</accession>
<comment type="caution">
    <text evidence="5">The sequence shown here is derived from an EMBL/GenBank/DDBJ whole genome shotgun (WGS) entry which is preliminary data.</text>
</comment>
<dbReference type="Gene3D" id="1.25.40.10">
    <property type="entry name" value="Tetratricopeptide repeat domain"/>
    <property type="match status" value="4"/>
</dbReference>
<feature type="repeat" description="TPR" evidence="1">
    <location>
        <begin position="108"/>
        <end position="141"/>
    </location>
</feature>
<dbReference type="RefSeq" id="WP_075902283.1">
    <property type="nucleotide sequence ID" value="NZ_MKZS01000001.1"/>
</dbReference>
<dbReference type="SMART" id="SM00671">
    <property type="entry name" value="SEL1"/>
    <property type="match status" value="7"/>
</dbReference>
<feature type="transmembrane region" description="Helical" evidence="3">
    <location>
        <begin position="20"/>
        <end position="44"/>
    </location>
</feature>
<feature type="repeat" description="TPR" evidence="1">
    <location>
        <begin position="548"/>
        <end position="581"/>
    </location>
</feature>
<feature type="repeat" description="TPR" evidence="1">
    <location>
        <begin position="228"/>
        <end position="261"/>
    </location>
</feature>
<evidence type="ECO:0000256" key="3">
    <source>
        <dbReference type="SAM" id="Phobius"/>
    </source>
</evidence>
<dbReference type="PROSITE" id="PS50005">
    <property type="entry name" value="TPR"/>
    <property type="match status" value="12"/>
</dbReference>
<keyword evidence="3" id="KW-1133">Transmembrane helix</keyword>
<protein>
    <recommendedName>
        <fullName evidence="4">CHAT domain-containing protein</fullName>
    </recommendedName>
</protein>
<feature type="repeat" description="TPR" evidence="1">
    <location>
        <begin position="148"/>
        <end position="181"/>
    </location>
</feature>
<feature type="repeat" description="TPR" evidence="1">
    <location>
        <begin position="308"/>
        <end position="341"/>
    </location>
</feature>
<feature type="repeat" description="TPR" evidence="1">
    <location>
        <begin position="388"/>
        <end position="421"/>
    </location>
</feature>
<reference evidence="5 6" key="1">
    <citation type="submission" date="2016-10" db="EMBL/GenBank/DDBJ databases">
        <title>Comparative genomics uncovers the prolific and rare metabolic potential of the cyanobacterial genus Moorea.</title>
        <authorList>
            <person name="Leao T."/>
            <person name="Castelao G."/>
            <person name="Korobeynikov A."/>
            <person name="Monroe E.A."/>
            <person name="Podell S."/>
            <person name="Glukhov E."/>
            <person name="Allen E."/>
            <person name="Gerwick W.H."/>
            <person name="Gerwick L."/>
        </authorList>
    </citation>
    <scope>NUCLEOTIDE SEQUENCE [LARGE SCALE GENOMIC DNA]</scope>
    <source>
        <strain evidence="5 6">PNG5-198</strain>
    </source>
</reference>
<organism evidence="5 6">
    <name type="scientific">Moorena bouillonii PNG</name>
    <dbReference type="NCBI Taxonomy" id="568701"/>
    <lineage>
        <taxon>Bacteria</taxon>
        <taxon>Bacillati</taxon>
        <taxon>Cyanobacteriota</taxon>
        <taxon>Cyanophyceae</taxon>
        <taxon>Coleofasciculales</taxon>
        <taxon>Coleofasciculaceae</taxon>
        <taxon>Moorena</taxon>
    </lineage>
</organism>
<dbReference type="AlphaFoldDB" id="A0A1U7N5R2"/>
<proteinExistence type="predicted"/>
<keyword evidence="3" id="KW-0472">Membrane</keyword>
<dbReference type="InterPro" id="IPR006597">
    <property type="entry name" value="Sel1-like"/>
</dbReference>
<keyword evidence="2" id="KW-0175">Coiled coil</keyword>
<dbReference type="SMART" id="SM00028">
    <property type="entry name" value="TPR"/>
    <property type="match status" value="13"/>
</dbReference>
<feature type="repeat" description="TPR" evidence="1">
    <location>
        <begin position="268"/>
        <end position="301"/>
    </location>
</feature>
<evidence type="ECO:0000313" key="6">
    <source>
        <dbReference type="Proteomes" id="UP000186657"/>
    </source>
</evidence>
<dbReference type="PANTHER" id="PTHR19959">
    <property type="entry name" value="KINESIN LIGHT CHAIN"/>
    <property type="match status" value="1"/>
</dbReference>
<dbReference type="PROSITE" id="PS50293">
    <property type="entry name" value="TPR_REGION"/>
    <property type="match status" value="9"/>
</dbReference>
<evidence type="ECO:0000259" key="4">
    <source>
        <dbReference type="Pfam" id="PF12770"/>
    </source>
</evidence>
<evidence type="ECO:0000256" key="2">
    <source>
        <dbReference type="SAM" id="Coils"/>
    </source>
</evidence>
<dbReference type="Pfam" id="PF12770">
    <property type="entry name" value="CHAT"/>
    <property type="match status" value="1"/>
</dbReference>
<dbReference type="EMBL" id="MKZS01000001">
    <property type="protein sequence ID" value="OLT61287.1"/>
    <property type="molecule type" value="Genomic_DNA"/>
</dbReference>
<feature type="repeat" description="TPR" evidence="1">
    <location>
        <begin position="188"/>
        <end position="221"/>
    </location>
</feature>